<feature type="transmembrane region" description="Helical" evidence="7">
    <location>
        <begin position="150"/>
        <end position="170"/>
    </location>
</feature>
<feature type="transmembrane region" description="Helical" evidence="7">
    <location>
        <begin position="323"/>
        <end position="348"/>
    </location>
</feature>
<dbReference type="GO" id="GO:0022857">
    <property type="term" value="F:transmembrane transporter activity"/>
    <property type="evidence" value="ECO:0007669"/>
    <property type="project" value="InterPro"/>
</dbReference>
<dbReference type="PANTHER" id="PTHR23517:SF13">
    <property type="entry name" value="MAJOR FACILITATOR SUPERFAMILY MFS_1"/>
    <property type="match status" value="1"/>
</dbReference>
<comment type="caution">
    <text evidence="9">The sequence shown here is derived from an EMBL/GenBank/DDBJ whole genome shotgun (WGS) entry which is preliminary data.</text>
</comment>
<accession>A0A6L9XWC4</accession>
<keyword evidence="3" id="KW-1003">Cell membrane</keyword>
<dbReference type="SUPFAM" id="SSF103473">
    <property type="entry name" value="MFS general substrate transporter"/>
    <property type="match status" value="1"/>
</dbReference>
<feature type="transmembrane region" description="Helical" evidence="7">
    <location>
        <begin position="285"/>
        <end position="303"/>
    </location>
</feature>
<dbReference type="Pfam" id="PF07690">
    <property type="entry name" value="MFS_1"/>
    <property type="match status" value="1"/>
</dbReference>
<dbReference type="Proteomes" id="UP000474967">
    <property type="component" value="Unassembled WGS sequence"/>
</dbReference>
<feature type="transmembrane region" description="Helical" evidence="7">
    <location>
        <begin position="87"/>
        <end position="104"/>
    </location>
</feature>
<evidence type="ECO:0000256" key="1">
    <source>
        <dbReference type="ARBA" id="ARBA00004651"/>
    </source>
</evidence>
<name>A0A6L9XWC4_9MICO</name>
<dbReference type="PROSITE" id="PS50850">
    <property type="entry name" value="MFS"/>
    <property type="match status" value="1"/>
</dbReference>
<evidence type="ECO:0000259" key="8">
    <source>
        <dbReference type="PROSITE" id="PS50850"/>
    </source>
</evidence>
<organism evidence="9 10">
    <name type="scientific">Leifsonia tongyongensis</name>
    <dbReference type="NCBI Taxonomy" id="1268043"/>
    <lineage>
        <taxon>Bacteria</taxon>
        <taxon>Bacillati</taxon>
        <taxon>Actinomycetota</taxon>
        <taxon>Actinomycetes</taxon>
        <taxon>Micrococcales</taxon>
        <taxon>Microbacteriaceae</taxon>
        <taxon>Leifsonia</taxon>
    </lineage>
</organism>
<keyword evidence="6 7" id="KW-0472">Membrane</keyword>
<proteinExistence type="predicted"/>
<dbReference type="InterPro" id="IPR036259">
    <property type="entry name" value="MFS_trans_sf"/>
</dbReference>
<dbReference type="InterPro" id="IPR050171">
    <property type="entry name" value="MFS_Transporters"/>
</dbReference>
<feature type="transmembrane region" description="Helical" evidence="7">
    <location>
        <begin position="260"/>
        <end position="279"/>
    </location>
</feature>
<feature type="transmembrane region" description="Helical" evidence="7">
    <location>
        <begin position="21"/>
        <end position="45"/>
    </location>
</feature>
<evidence type="ECO:0000256" key="5">
    <source>
        <dbReference type="ARBA" id="ARBA00022989"/>
    </source>
</evidence>
<keyword evidence="2" id="KW-0813">Transport</keyword>
<keyword evidence="5 7" id="KW-1133">Transmembrane helix</keyword>
<protein>
    <submittedName>
        <fullName evidence="9">MFS transporter</fullName>
    </submittedName>
</protein>
<feature type="transmembrane region" description="Helical" evidence="7">
    <location>
        <begin position="57"/>
        <end position="75"/>
    </location>
</feature>
<feature type="transmembrane region" description="Helical" evidence="7">
    <location>
        <begin position="196"/>
        <end position="222"/>
    </location>
</feature>
<feature type="transmembrane region" description="Helical" evidence="7">
    <location>
        <begin position="354"/>
        <end position="373"/>
    </location>
</feature>
<evidence type="ECO:0000256" key="6">
    <source>
        <dbReference type="ARBA" id="ARBA00023136"/>
    </source>
</evidence>
<dbReference type="EMBL" id="JAAGWY010000001">
    <property type="protein sequence ID" value="NEN05731.1"/>
    <property type="molecule type" value="Genomic_DNA"/>
</dbReference>
<evidence type="ECO:0000256" key="2">
    <source>
        <dbReference type="ARBA" id="ARBA00022448"/>
    </source>
</evidence>
<reference evidence="9 10" key="1">
    <citation type="journal article" date="2014" name="J. Microbiol.">
        <title>Diaminobutyricibacter tongyongensis gen. nov., sp. nov. and Homoserinibacter gongjuensis gen. nov., sp. nov. belong to the family Microbacteriaceae.</title>
        <authorList>
            <person name="Kim S.J."/>
            <person name="Ahn J.H."/>
            <person name="Weon H.Y."/>
            <person name="Hamada M."/>
            <person name="Suzuki K."/>
            <person name="Kwon S.W."/>
        </authorList>
    </citation>
    <scope>NUCLEOTIDE SEQUENCE [LARGE SCALE GENOMIC DNA]</scope>
    <source>
        <strain evidence="9 10">NBRC 108724</strain>
    </source>
</reference>
<evidence type="ECO:0000313" key="9">
    <source>
        <dbReference type="EMBL" id="NEN05731.1"/>
    </source>
</evidence>
<comment type="subcellular location">
    <subcellularLocation>
        <location evidence="1">Cell membrane</location>
        <topology evidence="1">Multi-pass membrane protein</topology>
    </subcellularLocation>
</comment>
<gene>
    <name evidence="9" type="ORF">G3T36_07580</name>
</gene>
<dbReference type="InterPro" id="IPR011701">
    <property type="entry name" value="MFS"/>
</dbReference>
<evidence type="ECO:0000256" key="3">
    <source>
        <dbReference type="ARBA" id="ARBA00022475"/>
    </source>
</evidence>
<keyword evidence="10" id="KW-1185">Reference proteome</keyword>
<evidence type="ECO:0000256" key="4">
    <source>
        <dbReference type="ARBA" id="ARBA00022692"/>
    </source>
</evidence>
<dbReference type="AlphaFoldDB" id="A0A6L9XWC4"/>
<feature type="domain" description="Major facilitator superfamily (MFS) profile" evidence="8">
    <location>
        <begin position="1"/>
        <end position="376"/>
    </location>
</feature>
<dbReference type="GO" id="GO:0005886">
    <property type="term" value="C:plasma membrane"/>
    <property type="evidence" value="ECO:0007669"/>
    <property type="project" value="UniProtKB-SubCell"/>
</dbReference>
<evidence type="ECO:0000313" key="10">
    <source>
        <dbReference type="Proteomes" id="UP000474967"/>
    </source>
</evidence>
<feature type="transmembrane region" description="Helical" evidence="7">
    <location>
        <begin position="234"/>
        <end position="253"/>
    </location>
</feature>
<feature type="transmembrane region" description="Helical" evidence="7">
    <location>
        <begin position="125"/>
        <end position="144"/>
    </location>
</feature>
<dbReference type="Gene3D" id="1.20.1250.20">
    <property type="entry name" value="MFS general substrate transporter like domains"/>
    <property type="match status" value="1"/>
</dbReference>
<dbReference type="InterPro" id="IPR020846">
    <property type="entry name" value="MFS_dom"/>
</dbReference>
<evidence type="ECO:0000256" key="7">
    <source>
        <dbReference type="SAM" id="Phobius"/>
    </source>
</evidence>
<sequence length="376" mass="38792">MAMAFSVVPTPLWTLYQSRDAFSTFAVTVAFAAYAVGVLASLFLAGHLSDRVGRRTILLPAIVLELVAAVLFIVWNTLPGLIVDRVISGLGIGMISATATAYIFDLHRRAHPESDRTRSDVVSTAANLGGFALGAIVAGILAQFVGQPLVTPFVVFLVLLALAAVGIAFVPETVERPSERTAYRPQRIRVPRNARAGYFAAGAIAFGSFSFFALVTSVAPAFVAGDLGVTSKAIGGLVVFLTFGSAVGTQLVVRSATLKTQVTTGIVAMVLGLASLALGVSSSSLIPFMVGAVLAGGGGGVLFKNALLEGSRLVEPQFRGEALAGLFLFGYAGLIVPVLGIGIATLFAPLAATMLVFAALTAAVVIVGGIAVIRRR</sequence>
<keyword evidence="4 7" id="KW-0812">Transmembrane</keyword>
<dbReference type="PANTHER" id="PTHR23517">
    <property type="entry name" value="RESISTANCE PROTEIN MDTM, PUTATIVE-RELATED-RELATED"/>
    <property type="match status" value="1"/>
</dbReference>